<name>A0A420EB60_9ALTE</name>
<feature type="transmembrane region" description="Helical" evidence="7">
    <location>
        <begin position="87"/>
        <end position="106"/>
    </location>
</feature>
<feature type="transmembrane region" description="Helical" evidence="7">
    <location>
        <begin position="308"/>
        <end position="327"/>
    </location>
</feature>
<dbReference type="InterPro" id="IPR001851">
    <property type="entry name" value="ABC_transp_permease"/>
</dbReference>
<evidence type="ECO:0000256" key="7">
    <source>
        <dbReference type="SAM" id="Phobius"/>
    </source>
</evidence>
<dbReference type="Proteomes" id="UP000286482">
    <property type="component" value="Unassembled WGS sequence"/>
</dbReference>
<dbReference type="OrthoDB" id="5422926at2"/>
<comment type="caution">
    <text evidence="8">The sequence shown here is derived from an EMBL/GenBank/DDBJ whole genome shotgun (WGS) entry which is preliminary data.</text>
</comment>
<dbReference type="EMBL" id="RAQO01000006">
    <property type="protein sequence ID" value="RKF17927.1"/>
    <property type="molecule type" value="Genomic_DNA"/>
</dbReference>
<proteinExistence type="inferred from homology"/>
<comment type="subcellular location">
    <subcellularLocation>
        <location evidence="1">Cell inner membrane</location>
        <topology evidence="1">Multi-pass membrane protein</topology>
    </subcellularLocation>
</comment>
<keyword evidence="9" id="KW-1185">Reference proteome</keyword>
<feature type="transmembrane region" description="Helical" evidence="7">
    <location>
        <begin position="113"/>
        <end position="134"/>
    </location>
</feature>
<dbReference type="SUPFAM" id="SSF81345">
    <property type="entry name" value="ABC transporter involved in vitamin B12 uptake, BtuC"/>
    <property type="match status" value="1"/>
</dbReference>
<organism evidence="8 9">
    <name type="scientific">Alginatibacterium sediminis</name>
    <dbReference type="NCBI Taxonomy" id="2164068"/>
    <lineage>
        <taxon>Bacteria</taxon>
        <taxon>Pseudomonadati</taxon>
        <taxon>Pseudomonadota</taxon>
        <taxon>Gammaproteobacteria</taxon>
        <taxon>Alteromonadales</taxon>
        <taxon>Alteromonadaceae</taxon>
        <taxon>Alginatibacterium</taxon>
    </lineage>
</organism>
<evidence type="ECO:0000256" key="1">
    <source>
        <dbReference type="ARBA" id="ARBA00004429"/>
    </source>
</evidence>
<dbReference type="PANTHER" id="PTHR32196">
    <property type="entry name" value="ABC TRANSPORTER PERMEASE PROTEIN YPHD-RELATED-RELATED"/>
    <property type="match status" value="1"/>
</dbReference>
<evidence type="ECO:0000256" key="3">
    <source>
        <dbReference type="ARBA" id="ARBA00022475"/>
    </source>
</evidence>
<evidence type="ECO:0000256" key="6">
    <source>
        <dbReference type="ARBA" id="ARBA00023136"/>
    </source>
</evidence>
<feature type="transmembrane region" description="Helical" evidence="7">
    <location>
        <begin position="31"/>
        <end position="55"/>
    </location>
</feature>
<evidence type="ECO:0000313" key="8">
    <source>
        <dbReference type="EMBL" id="RKF17927.1"/>
    </source>
</evidence>
<dbReference type="PANTHER" id="PTHR32196:SF72">
    <property type="entry name" value="RIBOSE IMPORT PERMEASE PROTEIN RBSC"/>
    <property type="match status" value="1"/>
</dbReference>
<feature type="transmembrane region" description="Helical" evidence="7">
    <location>
        <begin position="178"/>
        <end position="199"/>
    </location>
</feature>
<dbReference type="AlphaFoldDB" id="A0A420EB60"/>
<evidence type="ECO:0000256" key="5">
    <source>
        <dbReference type="ARBA" id="ARBA00022989"/>
    </source>
</evidence>
<sequence>MNTSDKAISLKQAGASSSLVSKLIGLVSSSYLVKLTIACMALIAVLSFASPYFFTFTNFKDILLGTAVIGIISFGMTMVLISDGIDLSVGSVVAFCSVILCVSLNAGFGLPMALALTFVGAITVGLFNGFFVSVLNINPFIITLGSMSLVRGIAYIIIGGQPKPFDSDIIRFVGSGSFLGVPIPIYVMLIVLVGLSFMMKYTQFGRNVYAIGNNQETARLSGINVIKTRILVYCIMGLLAGLAGILLAAQTYAGIPAAGNGYELDALTAVILGGTSLKGGEGRLAGTLLGTLIVALVLNGQNMLGVPYFYQLVSKGAIIIFAMTVAMKRN</sequence>
<accession>A0A420EB60</accession>
<keyword evidence="3" id="KW-1003">Cell membrane</keyword>
<evidence type="ECO:0000313" key="9">
    <source>
        <dbReference type="Proteomes" id="UP000286482"/>
    </source>
</evidence>
<comment type="similarity">
    <text evidence="2">Belongs to the binding-protein-dependent transport system permease family. AraH/RbsC subfamily.</text>
</comment>
<feature type="transmembrane region" description="Helical" evidence="7">
    <location>
        <begin position="230"/>
        <end position="249"/>
    </location>
</feature>
<dbReference type="InterPro" id="IPR037294">
    <property type="entry name" value="ABC_BtuC-like"/>
</dbReference>
<gene>
    <name evidence="8" type="ORF">DBZ36_11805</name>
</gene>
<dbReference type="GO" id="GO:0005886">
    <property type="term" value="C:plasma membrane"/>
    <property type="evidence" value="ECO:0007669"/>
    <property type="project" value="UniProtKB-SubCell"/>
</dbReference>
<dbReference type="RefSeq" id="WP_120355153.1">
    <property type="nucleotide sequence ID" value="NZ_RAQO01000006.1"/>
</dbReference>
<reference evidence="8 9" key="1">
    <citation type="submission" date="2018-09" db="EMBL/GenBank/DDBJ databases">
        <authorList>
            <person name="Wang Z."/>
        </authorList>
    </citation>
    <scope>NUCLEOTIDE SEQUENCE [LARGE SCALE GENOMIC DNA]</scope>
    <source>
        <strain evidence="8 9">ALS 81</strain>
    </source>
</reference>
<keyword evidence="5 7" id="KW-1133">Transmembrane helix</keyword>
<feature type="transmembrane region" description="Helical" evidence="7">
    <location>
        <begin position="62"/>
        <end position="81"/>
    </location>
</feature>
<dbReference type="Pfam" id="PF02653">
    <property type="entry name" value="BPD_transp_2"/>
    <property type="match status" value="1"/>
</dbReference>
<dbReference type="CDD" id="cd06579">
    <property type="entry name" value="TM_PBP1_transp_AraH_like"/>
    <property type="match status" value="1"/>
</dbReference>
<evidence type="ECO:0000256" key="2">
    <source>
        <dbReference type="ARBA" id="ARBA00007942"/>
    </source>
</evidence>
<dbReference type="GO" id="GO:0022857">
    <property type="term" value="F:transmembrane transporter activity"/>
    <property type="evidence" value="ECO:0007669"/>
    <property type="project" value="InterPro"/>
</dbReference>
<feature type="transmembrane region" description="Helical" evidence="7">
    <location>
        <begin position="140"/>
        <end position="158"/>
    </location>
</feature>
<evidence type="ECO:0000256" key="4">
    <source>
        <dbReference type="ARBA" id="ARBA00022692"/>
    </source>
</evidence>
<keyword evidence="6 7" id="KW-0472">Membrane</keyword>
<keyword evidence="4 7" id="KW-0812">Transmembrane</keyword>
<protein>
    <submittedName>
        <fullName evidence="8">ABC transporter permease</fullName>
    </submittedName>
</protein>